<reference evidence="1 2" key="1">
    <citation type="submission" date="2014-07" db="EMBL/GenBank/DDBJ databases">
        <authorList>
            <person name="Sibley D."/>
            <person name="Venepally P."/>
            <person name="Karamycheva S."/>
            <person name="Hadjithomas M."/>
            <person name="Khan A."/>
            <person name="Brunk B."/>
            <person name="Roos D."/>
            <person name="Caler E."/>
            <person name="Lorenzi H."/>
        </authorList>
    </citation>
    <scope>NUCLEOTIDE SEQUENCE [LARGE SCALE GENOMIC DNA]</scope>
    <source>
        <strain evidence="1 2">FOU</strain>
    </source>
</reference>
<accession>A0A086KZZ7</accession>
<dbReference type="Proteomes" id="UP000028838">
    <property type="component" value="Unassembled WGS sequence"/>
</dbReference>
<evidence type="ECO:0000313" key="1">
    <source>
        <dbReference type="EMBL" id="KFG49965.1"/>
    </source>
</evidence>
<evidence type="ECO:0000313" key="2">
    <source>
        <dbReference type="Proteomes" id="UP000028838"/>
    </source>
</evidence>
<proteinExistence type="predicted"/>
<dbReference type="EMBL" id="AEYH02001514">
    <property type="protein sequence ID" value="KFG49965.1"/>
    <property type="molecule type" value="Genomic_DNA"/>
</dbReference>
<dbReference type="AlphaFoldDB" id="A0A086KZZ7"/>
<name>A0A086KZZ7_TOXGO</name>
<gene>
    <name evidence="1" type="ORF">TGFOU_273985</name>
</gene>
<comment type="caution">
    <text evidence="1">The sequence shown here is derived from an EMBL/GenBank/DDBJ whole genome shotgun (WGS) entry which is preliminary data.</text>
</comment>
<organism evidence="1 2">
    <name type="scientific">Toxoplasma gondii FOU</name>
    <dbReference type="NCBI Taxonomy" id="943167"/>
    <lineage>
        <taxon>Eukaryota</taxon>
        <taxon>Sar</taxon>
        <taxon>Alveolata</taxon>
        <taxon>Apicomplexa</taxon>
        <taxon>Conoidasida</taxon>
        <taxon>Coccidia</taxon>
        <taxon>Eucoccidiorida</taxon>
        <taxon>Eimeriorina</taxon>
        <taxon>Sarcocystidae</taxon>
        <taxon>Toxoplasma</taxon>
    </lineage>
</organism>
<protein>
    <submittedName>
        <fullName evidence="1">Uncharacterized protein</fullName>
    </submittedName>
</protein>
<sequence>MCRLRWRINGASIWRPRNRSTGVDAHSTRHLKTGTNSCEYRRDGSHLCTEVRDAVFDGPLCVHTSSVKSWKLARAMRADSGRSRDGLSAGERHSVAALGSERVRRLWKYGEDLESGKRPRNSARLHSCWKYRQFPNSPLFGSCLRSHRAG</sequence>
<dbReference type="VEuPathDB" id="ToxoDB:TGFOU_273985"/>